<evidence type="ECO:0000256" key="6">
    <source>
        <dbReference type="SAM" id="SignalP"/>
    </source>
</evidence>
<sequence length="115" mass="12598">MKRIFGLGLFILMIGLLSACNDDDTSKEPSSKPASETASTVAGDDIFQKSCITCHSSGDITGGQVKLDSTKIHADFQKKEDLYSFVENKMPKSAPGSLSKEQYNAVVNYLWDQKE</sequence>
<keyword evidence="2 4" id="KW-0479">Metal-binding</keyword>
<dbReference type="AlphaFoldDB" id="A0A6H1P5J5"/>
<feature type="chain" id="PRO_5038620361" evidence="6">
    <location>
        <begin position="20"/>
        <end position="115"/>
    </location>
</feature>
<gene>
    <name evidence="8" type="ORF">HFZ78_20975</name>
</gene>
<dbReference type="Gene3D" id="1.10.760.10">
    <property type="entry name" value="Cytochrome c-like domain"/>
    <property type="match status" value="1"/>
</dbReference>
<name>A0A6H1P5J5_PRIMG</name>
<dbReference type="GO" id="GO:0020037">
    <property type="term" value="F:heme binding"/>
    <property type="evidence" value="ECO:0007669"/>
    <property type="project" value="InterPro"/>
</dbReference>
<reference evidence="8 9" key="1">
    <citation type="submission" date="2020-04" db="EMBL/GenBank/DDBJ databases">
        <title>Genome-Wide Identification of 5-Methylcytosine Sites in Bacterial Genomes By High-Throughput Sequencing of MspJI Restriction Fragments.</title>
        <authorList>
            <person name="Wu V."/>
        </authorList>
    </citation>
    <scope>NUCLEOTIDE SEQUENCE [LARGE SCALE GENOMIC DNA]</scope>
    <source>
        <strain evidence="8 9">S2</strain>
    </source>
</reference>
<dbReference type="Proteomes" id="UP000501868">
    <property type="component" value="Chromosome"/>
</dbReference>
<dbReference type="GO" id="GO:0046872">
    <property type="term" value="F:metal ion binding"/>
    <property type="evidence" value="ECO:0007669"/>
    <property type="project" value="UniProtKB-KW"/>
</dbReference>
<reference evidence="8 9" key="2">
    <citation type="submission" date="2020-04" db="EMBL/GenBank/DDBJ databases">
        <authorList>
            <person name="Fomenkov A."/>
            <person name="Anton B.P."/>
            <person name="Roberts R.J."/>
        </authorList>
    </citation>
    <scope>NUCLEOTIDE SEQUENCE [LARGE SCALE GENOMIC DNA]</scope>
    <source>
        <strain evidence="8 9">S2</strain>
    </source>
</reference>
<evidence type="ECO:0000259" key="7">
    <source>
        <dbReference type="PROSITE" id="PS51007"/>
    </source>
</evidence>
<protein>
    <submittedName>
        <fullName evidence="8">Cytochrome c</fullName>
    </submittedName>
</protein>
<dbReference type="PROSITE" id="PS51257">
    <property type="entry name" value="PROKAR_LIPOPROTEIN"/>
    <property type="match status" value="1"/>
</dbReference>
<keyword evidence="6" id="KW-0732">Signal</keyword>
<dbReference type="Pfam" id="PF13442">
    <property type="entry name" value="Cytochrome_CBB3"/>
    <property type="match status" value="1"/>
</dbReference>
<dbReference type="SUPFAM" id="SSF46626">
    <property type="entry name" value="Cytochrome c"/>
    <property type="match status" value="1"/>
</dbReference>
<evidence type="ECO:0000256" key="2">
    <source>
        <dbReference type="ARBA" id="ARBA00022723"/>
    </source>
</evidence>
<evidence type="ECO:0000256" key="4">
    <source>
        <dbReference type="PROSITE-ProRule" id="PRU00433"/>
    </source>
</evidence>
<evidence type="ECO:0000313" key="8">
    <source>
        <dbReference type="EMBL" id="QIZ08874.1"/>
    </source>
</evidence>
<dbReference type="PROSITE" id="PS51007">
    <property type="entry name" value="CYTC"/>
    <property type="match status" value="1"/>
</dbReference>
<feature type="region of interest" description="Disordered" evidence="5">
    <location>
        <begin position="22"/>
        <end position="41"/>
    </location>
</feature>
<accession>A0A6H1P5J5</accession>
<feature type="domain" description="Cytochrome c" evidence="7">
    <location>
        <begin position="38"/>
        <end position="114"/>
    </location>
</feature>
<evidence type="ECO:0000256" key="1">
    <source>
        <dbReference type="ARBA" id="ARBA00022617"/>
    </source>
</evidence>
<keyword evidence="3 4" id="KW-0408">Iron</keyword>
<dbReference type="InterPro" id="IPR036909">
    <property type="entry name" value="Cyt_c-like_dom_sf"/>
</dbReference>
<dbReference type="EMBL" id="CP051128">
    <property type="protein sequence ID" value="QIZ08874.1"/>
    <property type="molecule type" value="Genomic_DNA"/>
</dbReference>
<evidence type="ECO:0000313" key="9">
    <source>
        <dbReference type="Proteomes" id="UP000501868"/>
    </source>
</evidence>
<feature type="signal peptide" evidence="6">
    <location>
        <begin position="1"/>
        <end position="19"/>
    </location>
</feature>
<keyword evidence="1 4" id="KW-0349">Heme</keyword>
<evidence type="ECO:0000256" key="5">
    <source>
        <dbReference type="SAM" id="MobiDB-lite"/>
    </source>
</evidence>
<evidence type="ECO:0000256" key="3">
    <source>
        <dbReference type="ARBA" id="ARBA00023004"/>
    </source>
</evidence>
<dbReference type="GO" id="GO:0009055">
    <property type="term" value="F:electron transfer activity"/>
    <property type="evidence" value="ECO:0007669"/>
    <property type="project" value="InterPro"/>
</dbReference>
<dbReference type="InterPro" id="IPR009056">
    <property type="entry name" value="Cyt_c-like_dom"/>
</dbReference>
<proteinExistence type="predicted"/>
<organism evidence="8 9">
    <name type="scientific">Priestia megaterium</name>
    <name type="common">Bacillus megaterium</name>
    <dbReference type="NCBI Taxonomy" id="1404"/>
    <lineage>
        <taxon>Bacteria</taxon>
        <taxon>Bacillati</taxon>
        <taxon>Bacillota</taxon>
        <taxon>Bacilli</taxon>
        <taxon>Bacillales</taxon>
        <taxon>Bacillaceae</taxon>
        <taxon>Priestia</taxon>
    </lineage>
</organism>